<proteinExistence type="predicted"/>
<gene>
    <name evidence="1" type="ORF">BX591_1712</name>
</gene>
<name>A0A329BDJ2_9BURK</name>
<evidence type="ECO:0000313" key="1">
    <source>
        <dbReference type="EMBL" id="RAS14310.1"/>
    </source>
</evidence>
<protein>
    <submittedName>
        <fullName evidence="1">Uncharacterized protein</fullName>
    </submittedName>
</protein>
<sequence length="31" mass="3232">MPIACTEAGFYNAFKDNMNALGLDAPSGIAQ</sequence>
<dbReference type="EMBL" id="QLTK01000071">
    <property type="protein sequence ID" value="RAS14310.1"/>
    <property type="molecule type" value="Genomic_DNA"/>
</dbReference>
<comment type="caution">
    <text evidence="1">The sequence shown here is derived from an EMBL/GenBank/DDBJ whole genome shotgun (WGS) entry which is preliminary data.</text>
</comment>
<accession>A0A329BDJ2</accession>
<reference evidence="1 2" key="1">
    <citation type="submission" date="2018-06" db="EMBL/GenBank/DDBJ databases">
        <title>Genomic Encyclopedia of Type Strains, Phase III (KMG-III): the genomes of soil and plant-associated and newly described type strains.</title>
        <authorList>
            <person name="Whitman W."/>
        </authorList>
    </citation>
    <scope>NUCLEOTIDE SEQUENCE [LARGE SCALE GENOMIC DNA]</scope>
    <source>
        <strain evidence="1 2">LMG 23644</strain>
    </source>
</reference>
<evidence type="ECO:0000313" key="2">
    <source>
        <dbReference type="Proteomes" id="UP000248918"/>
    </source>
</evidence>
<dbReference type="Proteomes" id="UP000248918">
    <property type="component" value="Unassembled WGS sequence"/>
</dbReference>
<organism evidence="1 2">
    <name type="scientific">Paraburkholderia bryophila</name>
    <dbReference type="NCBI Taxonomy" id="420952"/>
    <lineage>
        <taxon>Bacteria</taxon>
        <taxon>Pseudomonadati</taxon>
        <taxon>Pseudomonadota</taxon>
        <taxon>Betaproteobacteria</taxon>
        <taxon>Burkholderiales</taxon>
        <taxon>Burkholderiaceae</taxon>
        <taxon>Paraburkholderia</taxon>
    </lineage>
</organism>
<dbReference type="AlphaFoldDB" id="A0A329BDJ2"/>